<sequence>MLKGFGNVFHFSISTKLGQRKNRAMAKSFIFIVITLAISCLQTAESTKNPREGQTNSAPKANVMVESTHRTIRLKKEPLKDKMLVRKNIAFREASSSMIMDRLKDELGRIPWSNHPAAASYTGGTGGLSKQRLLSIVNQLTNDIRVNGRRISPMQAQIVQQSSNGEINPTPSLNDMQNDIVTNIQQTMHGNMQDDLSSKPSNLMQDDPQGNVIRPIHVPMNNAGNSEQAMQPSSFERLMFGGLSQVAGTGEENKGYSEFGGGMSNIPGLSIGGQHNSGVINLMESENGLKPMTGMGNMNGGFNGMKGIHMMGGTGRMGGKMWGGDTYFNKRRGAVSPKKNDPPKEKTVTKYSTSVLEKNKARKVNHVKKIQDAKDAKPSVIRLVPSERLTLAEKRSKLKITSN</sequence>
<reference evidence="1" key="2">
    <citation type="journal article" date="2023" name="Science">
        <title>Genomic signatures of disease resistance in endangered staghorn corals.</title>
        <authorList>
            <person name="Vollmer S.V."/>
            <person name="Selwyn J.D."/>
            <person name="Despard B.A."/>
            <person name="Roesel C.L."/>
        </authorList>
    </citation>
    <scope>NUCLEOTIDE SEQUENCE</scope>
    <source>
        <strain evidence="1">K2</strain>
    </source>
</reference>
<dbReference type="Proteomes" id="UP001249851">
    <property type="component" value="Unassembled WGS sequence"/>
</dbReference>
<evidence type="ECO:0000313" key="1">
    <source>
        <dbReference type="EMBL" id="KAK2562562.1"/>
    </source>
</evidence>
<evidence type="ECO:0000313" key="2">
    <source>
        <dbReference type="Proteomes" id="UP001249851"/>
    </source>
</evidence>
<proteinExistence type="predicted"/>
<dbReference type="AlphaFoldDB" id="A0AAD9V676"/>
<reference evidence="1" key="1">
    <citation type="journal article" date="2023" name="G3 (Bethesda)">
        <title>Whole genome assembly and annotation of the endangered Caribbean coral Acropora cervicornis.</title>
        <authorList>
            <person name="Selwyn J.D."/>
            <person name="Vollmer S.V."/>
        </authorList>
    </citation>
    <scope>NUCLEOTIDE SEQUENCE</scope>
    <source>
        <strain evidence="1">K2</strain>
    </source>
</reference>
<keyword evidence="2" id="KW-1185">Reference proteome</keyword>
<protein>
    <submittedName>
        <fullName evidence="1">Uncharacterized protein</fullName>
    </submittedName>
</protein>
<accession>A0AAD9V676</accession>
<organism evidence="1 2">
    <name type="scientific">Acropora cervicornis</name>
    <name type="common">Staghorn coral</name>
    <dbReference type="NCBI Taxonomy" id="6130"/>
    <lineage>
        <taxon>Eukaryota</taxon>
        <taxon>Metazoa</taxon>
        <taxon>Cnidaria</taxon>
        <taxon>Anthozoa</taxon>
        <taxon>Hexacorallia</taxon>
        <taxon>Scleractinia</taxon>
        <taxon>Astrocoeniina</taxon>
        <taxon>Acroporidae</taxon>
        <taxon>Acropora</taxon>
    </lineage>
</organism>
<gene>
    <name evidence="1" type="ORF">P5673_014243</name>
</gene>
<dbReference type="EMBL" id="JARQWQ010000028">
    <property type="protein sequence ID" value="KAK2562562.1"/>
    <property type="molecule type" value="Genomic_DNA"/>
</dbReference>
<comment type="caution">
    <text evidence="1">The sequence shown here is derived from an EMBL/GenBank/DDBJ whole genome shotgun (WGS) entry which is preliminary data.</text>
</comment>
<name>A0AAD9V676_ACRCE</name>